<evidence type="ECO:0000313" key="4">
    <source>
        <dbReference type="Proteomes" id="UP001214094"/>
    </source>
</evidence>
<proteinExistence type="inferred from homology"/>
<gene>
    <name evidence="3" type="ORF">P4B07_30900</name>
</gene>
<dbReference type="InterPro" id="IPR013538">
    <property type="entry name" value="ASHA1/2-like_C"/>
</dbReference>
<name>A0ABY8HUI9_ENSAD</name>
<reference evidence="3 4" key="1">
    <citation type="submission" date="2023-03" db="EMBL/GenBank/DDBJ databases">
        <title>Comparative genome and transcriptome analysis combination mining strategies for increasing vitamin B12 production of Ensifer adhaerens strain.</title>
        <authorList>
            <person name="Yongheng L."/>
        </authorList>
    </citation>
    <scope>NUCLEOTIDE SEQUENCE [LARGE SCALE GENOMIC DNA]</scope>
    <source>
        <strain evidence="3 4">Casida A-T305</strain>
        <plasmid evidence="3 4">unnamedB</plasmid>
    </source>
</reference>
<geneLocation type="plasmid" evidence="3 4">
    <name>unnamedB</name>
</geneLocation>
<dbReference type="RefSeq" id="WP_034801900.1">
    <property type="nucleotide sequence ID" value="NZ_CP015882.1"/>
</dbReference>
<dbReference type="EMBL" id="CP121310">
    <property type="protein sequence ID" value="WFP95438.1"/>
    <property type="molecule type" value="Genomic_DNA"/>
</dbReference>
<comment type="similarity">
    <text evidence="1">Belongs to the AHA1 family.</text>
</comment>
<keyword evidence="4" id="KW-1185">Reference proteome</keyword>
<dbReference type="InterPro" id="IPR023393">
    <property type="entry name" value="START-like_dom_sf"/>
</dbReference>
<dbReference type="GeneID" id="29523055"/>
<dbReference type="Pfam" id="PF08327">
    <property type="entry name" value="AHSA1"/>
    <property type="match status" value="1"/>
</dbReference>
<feature type="domain" description="Activator of Hsp90 ATPase homologue 1/2-like C-terminal" evidence="2">
    <location>
        <begin position="32"/>
        <end position="162"/>
    </location>
</feature>
<protein>
    <submittedName>
        <fullName evidence="3">SRPBCC family protein</fullName>
    </submittedName>
</protein>
<dbReference type="Proteomes" id="UP001214094">
    <property type="component" value="Plasmid unnamedB"/>
</dbReference>
<evidence type="ECO:0000256" key="1">
    <source>
        <dbReference type="ARBA" id="ARBA00006817"/>
    </source>
</evidence>
<keyword evidence="3" id="KW-0614">Plasmid</keyword>
<accession>A0ABY8HUI9</accession>
<evidence type="ECO:0000313" key="3">
    <source>
        <dbReference type="EMBL" id="WFP95438.1"/>
    </source>
</evidence>
<dbReference type="Gene3D" id="3.30.530.20">
    <property type="match status" value="1"/>
</dbReference>
<evidence type="ECO:0000259" key="2">
    <source>
        <dbReference type="Pfam" id="PF08327"/>
    </source>
</evidence>
<dbReference type="SUPFAM" id="SSF55961">
    <property type="entry name" value="Bet v1-like"/>
    <property type="match status" value="1"/>
</dbReference>
<dbReference type="CDD" id="cd07826">
    <property type="entry name" value="SRPBCC_CalC_Aha1-like_9"/>
    <property type="match status" value="1"/>
</dbReference>
<organism evidence="3 4">
    <name type="scientific">Ensifer adhaerens</name>
    <name type="common">Sinorhizobium morelense</name>
    <dbReference type="NCBI Taxonomy" id="106592"/>
    <lineage>
        <taxon>Bacteria</taxon>
        <taxon>Pseudomonadati</taxon>
        <taxon>Pseudomonadota</taxon>
        <taxon>Alphaproteobacteria</taxon>
        <taxon>Hyphomicrobiales</taxon>
        <taxon>Rhizobiaceae</taxon>
        <taxon>Sinorhizobium/Ensifer group</taxon>
        <taxon>Ensifer</taxon>
    </lineage>
</organism>
<sequence>MNEQVNKAAGAQNRTSVERKGDRELVVTRTFNAPPSMVYRAWSQPELFQRWWVPKSAPGVSLVSCQMDVRTGGRYRLEFGAGGSDTMAFYGKYLEVVPNERIVWTNDEGEEGAITTVTFKDEGGTTLLTFHEVYPSKEALEEALQSGAAALPEQLDQLDELLSSTGE</sequence>